<dbReference type="Proteomes" id="UP000179807">
    <property type="component" value="Unassembled WGS sequence"/>
</dbReference>
<feature type="compositionally biased region" description="Low complexity" evidence="2">
    <location>
        <begin position="693"/>
        <end position="712"/>
    </location>
</feature>
<feature type="compositionally biased region" description="Low complexity" evidence="2">
    <location>
        <begin position="479"/>
        <end position="488"/>
    </location>
</feature>
<dbReference type="RefSeq" id="XP_068351371.1">
    <property type="nucleotide sequence ID" value="XM_068510222.1"/>
</dbReference>
<evidence type="ECO:0000256" key="2">
    <source>
        <dbReference type="SAM" id="MobiDB-lite"/>
    </source>
</evidence>
<feature type="compositionally biased region" description="Basic and acidic residues" evidence="2">
    <location>
        <begin position="558"/>
        <end position="580"/>
    </location>
</feature>
<evidence type="ECO:0000256" key="1">
    <source>
        <dbReference type="SAM" id="Coils"/>
    </source>
</evidence>
<feature type="compositionally biased region" description="Basic and acidic residues" evidence="2">
    <location>
        <begin position="601"/>
        <end position="613"/>
    </location>
</feature>
<feature type="compositionally biased region" description="Basic and acidic residues" evidence="2">
    <location>
        <begin position="165"/>
        <end position="202"/>
    </location>
</feature>
<feature type="compositionally biased region" description="Basic and acidic residues" evidence="2">
    <location>
        <begin position="534"/>
        <end position="545"/>
    </location>
</feature>
<feature type="compositionally biased region" description="Low complexity" evidence="2">
    <location>
        <begin position="97"/>
        <end position="118"/>
    </location>
</feature>
<protein>
    <submittedName>
        <fullName evidence="3">Uncharacterized protein</fullName>
    </submittedName>
</protein>
<feature type="region of interest" description="Disordered" evidence="2">
    <location>
        <begin position="673"/>
        <end position="717"/>
    </location>
</feature>
<feature type="compositionally biased region" description="Low complexity" evidence="2">
    <location>
        <begin position="149"/>
        <end position="162"/>
    </location>
</feature>
<feature type="compositionally biased region" description="Polar residues" evidence="2">
    <location>
        <begin position="1256"/>
        <end position="1271"/>
    </location>
</feature>
<feature type="region of interest" description="Disordered" evidence="2">
    <location>
        <begin position="527"/>
        <end position="646"/>
    </location>
</feature>
<feature type="region of interest" description="Disordered" evidence="2">
    <location>
        <begin position="474"/>
        <end position="493"/>
    </location>
</feature>
<accession>A0A1J4JGG3</accession>
<feature type="compositionally biased region" description="Polar residues" evidence="2">
    <location>
        <begin position="586"/>
        <end position="600"/>
    </location>
</feature>
<feature type="coiled-coil region" evidence="1">
    <location>
        <begin position="288"/>
        <end position="315"/>
    </location>
</feature>
<feature type="compositionally biased region" description="Polar residues" evidence="2">
    <location>
        <begin position="135"/>
        <end position="148"/>
    </location>
</feature>
<comment type="caution">
    <text evidence="3">The sequence shown here is derived from an EMBL/GenBank/DDBJ whole genome shotgun (WGS) entry which is preliminary data.</text>
</comment>
<evidence type="ECO:0000313" key="4">
    <source>
        <dbReference type="Proteomes" id="UP000179807"/>
    </source>
</evidence>
<feature type="region of interest" description="Disordered" evidence="2">
    <location>
        <begin position="222"/>
        <end position="283"/>
    </location>
</feature>
<feature type="compositionally biased region" description="Polar residues" evidence="2">
    <location>
        <begin position="76"/>
        <end position="85"/>
    </location>
</feature>
<feature type="compositionally biased region" description="Acidic residues" evidence="2">
    <location>
        <begin position="673"/>
        <end position="682"/>
    </location>
</feature>
<feature type="compositionally biased region" description="Polar residues" evidence="2">
    <location>
        <begin position="1292"/>
        <end position="1309"/>
    </location>
</feature>
<feature type="region of interest" description="Disordered" evidence="2">
    <location>
        <begin position="1"/>
        <end position="32"/>
    </location>
</feature>
<evidence type="ECO:0000313" key="3">
    <source>
        <dbReference type="EMBL" id="OHS98234.1"/>
    </source>
</evidence>
<feature type="region of interest" description="Disordered" evidence="2">
    <location>
        <begin position="75"/>
        <end position="202"/>
    </location>
</feature>
<feature type="compositionally biased region" description="Polar residues" evidence="2">
    <location>
        <begin position="1424"/>
        <end position="1441"/>
    </location>
</feature>
<dbReference type="GeneID" id="94844926"/>
<sequence length="1548" mass="175913">MEAVTPSRSPSDRGWGWTPQKPTTRGLAHGKRTNSFLIKAVDVDENGLENVDNFWQNMQVVDGNSFEEHHRYDIFESTNPTPSKSPEQENIFETHTSNSSAQSSQSSQSSSKTFQSQRSLHDMVEIETSEIFPISMQSPRRSGNNTNIEQEQQTKPPETPQTSNRFDDNKLTAFKTPEKENSIGEAKVRRIDGKEDNETSFEKADNLVQRYLSKKDVKMPEVSPYVSKNPPPPVSPFQSPKSTNPIHSSPISILKPPQKSPSTNQDSTNTKYIEGQSPDTRLKNAETINDLIQYYEKQQNENQNKNQNIDDIIFEQNPNMTYHMNDDYKEKPDFYPKKYDKRNRGDRKSRLDSEYLPQNRKRIDEFEYQDKKKDNFPRFGDKNIDKYKYHSTEKPDSLRKELGEMISKVAQDFSKDNNQNIASYYPKRSLKSKKIHQNDSIDKYQERITFESPIHSNPNHEATNLFHRENGLFDKRIPSSSSSSSETSSDSDDLELKFRPLLENVNHQINTQQDSYSHSKPNLSFLHSRKQKKNRESEHDLDTYQKVKRMQNESPISKNEHENSKVLKNHKNEPRNSEKNKKLKQYDTQNHFQSNENPNSKNDHRNSKSESHSKFINNKLTENENSDEYDEVHNESPKPHFTYLSHGDTNAFQKAKPIQRLPRADFDENEFDENEVISDESDAPPATPIKLPNANNRANTNTNNQRNNITNNMENYGREKTVTFGSKDETSRQTKTSYPSIFSSFSFTPPPQKITLNQNQNQNQNQSFFPQIPQYPKLNSFFTDINKNAENKKSDAIPSNSSIPPTFSTFNNFQSAFSFQSQNQTSVSNLTKSDTELNENKNALHISPNDKADIIENEESEKRTINGFTFTITKKNTPEYQNDTTLEANLENTEKHIEIGEKQRETKNEKFERVYLNVTSQPPSINQNELDAEIIIAQNRTASRLSRLAQHRHSSSSDSSSDDDENDILKRTKSTKNQTTGYITPRSKLSKYKPTGTPTIQTIPVSPAPPIDQTPPSKTSTSTIHSHAHGDENVNQDGKWRMTRKFVNPAKETKNQNIFGHHEVSVNEKSTMKKRKRRSHHDESTTLEDKTEKKNKIVYSDEEKSENENYKKNVSKEEKSRKRKASENKIENEPRKETLITDLSSSAEETEIMRMPMQSPPTPPSPPSGFAKGRTDILNMPLDFLGPPSLPSSPHSPLIDQPNPTPPSPPPSDDYDDDDGESTPSNKATDTHSNIKNSESESNESKNTKSNRSSGTKKSQTSRNKIGSVVTNDAPNNEPPPPSFAFPEADSDTPNTHFTINSDLENSNDTSKEESTTGTATTTPNPKATDTNSAARNGSGSGVRRRGRRTRETTAVVYDPANDDLPIALRRTLRPRTKPLRHWMGEQIIYGVDELGCRSQCGVKIVDAESPDERETTRVRQPRKFSSTSGKNGKAGNSSADASEVVPKRVTPGVPNKDAFVTFRGIERRQTRSNEVEVLPGRAMELKADHGRVVVMVAAGEATIEYPKSKKRWKIRPGAHAYICKGDSATITNRSEEEPLKMFLVLNM</sequence>
<gene>
    <name evidence="3" type="ORF">TRFO_35388</name>
</gene>
<feature type="compositionally biased region" description="Basic and acidic residues" evidence="2">
    <location>
        <begin position="1080"/>
        <end position="1139"/>
    </location>
</feature>
<keyword evidence="1" id="KW-0175">Coiled coil</keyword>
<feature type="compositionally biased region" description="Low complexity" evidence="2">
    <location>
        <begin position="1181"/>
        <end position="1202"/>
    </location>
</feature>
<keyword evidence="4" id="KW-1185">Reference proteome</keyword>
<name>A0A1J4JGG3_9EUKA</name>
<organism evidence="3 4">
    <name type="scientific">Tritrichomonas foetus</name>
    <dbReference type="NCBI Taxonomy" id="1144522"/>
    <lineage>
        <taxon>Eukaryota</taxon>
        <taxon>Metamonada</taxon>
        <taxon>Parabasalia</taxon>
        <taxon>Tritrichomonadida</taxon>
        <taxon>Tritrichomonadidae</taxon>
        <taxon>Tritrichomonas</taxon>
    </lineage>
</organism>
<reference evidence="3" key="1">
    <citation type="submission" date="2016-10" db="EMBL/GenBank/DDBJ databases">
        <authorList>
            <person name="Benchimol M."/>
            <person name="Almeida L.G."/>
            <person name="Vasconcelos A.T."/>
            <person name="Perreira-Neves A."/>
            <person name="Rosa I.A."/>
            <person name="Tasca T."/>
            <person name="Bogo M.R."/>
            <person name="de Souza W."/>
        </authorList>
    </citation>
    <scope>NUCLEOTIDE SEQUENCE [LARGE SCALE GENOMIC DNA]</scope>
    <source>
        <strain evidence="3">K</strain>
    </source>
</reference>
<feature type="compositionally biased region" description="Polar residues" evidence="2">
    <location>
        <begin position="260"/>
        <end position="271"/>
    </location>
</feature>
<feature type="compositionally biased region" description="Pro residues" evidence="2">
    <location>
        <begin position="1203"/>
        <end position="1212"/>
    </location>
</feature>
<feature type="compositionally biased region" description="Basic and acidic residues" evidence="2">
    <location>
        <begin position="325"/>
        <end position="353"/>
    </location>
</feature>
<proteinExistence type="predicted"/>
<feature type="region of interest" description="Disordered" evidence="2">
    <location>
        <begin position="325"/>
        <end position="356"/>
    </location>
</feature>
<dbReference type="EMBL" id="MLAK01001068">
    <property type="protein sequence ID" value="OHS98234.1"/>
    <property type="molecule type" value="Genomic_DNA"/>
</dbReference>
<feature type="region of interest" description="Disordered" evidence="2">
    <location>
        <begin position="1051"/>
        <end position="1355"/>
    </location>
</feature>
<feature type="compositionally biased region" description="Low complexity" evidence="2">
    <location>
        <begin position="1316"/>
        <end position="1338"/>
    </location>
</feature>
<feature type="region of interest" description="Disordered" evidence="2">
    <location>
        <begin position="946"/>
        <end position="1038"/>
    </location>
</feature>
<feature type="compositionally biased region" description="Polar residues" evidence="2">
    <location>
        <begin position="1014"/>
        <end position="1025"/>
    </location>
</feature>
<feature type="compositionally biased region" description="Pro residues" evidence="2">
    <location>
        <begin position="1158"/>
        <end position="1167"/>
    </location>
</feature>
<feature type="region of interest" description="Disordered" evidence="2">
    <location>
        <begin position="1408"/>
        <end position="1451"/>
    </location>
</feature>
<dbReference type="VEuPathDB" id="TrichDB:TRFO_35388"/>